<comment type="catalytic activity">
    <reaction evidence="2 4">
        <text>L-methionyl-[protein] + [thioredoxin]-disulfide + H2O = L-methionyl-(S)-S-oxide-[protein] + [thioredoxin]-dithiol</text>
        <dbReference type="Rhea" id="RHEA:14217"/>
        <dbReference type="Rhea" id="RHEA-COMP:10698"/>
        <dbReference type="Rhea" id="RHEA-COMP:10700"/>
        <dbReference type="Rhea" id="RHEA-COMP:12313"/>
        <dbReference type="Rhea" id="RHEA-COMP:12315"/>
        <dbReference type="ChEBI" id="CHEBI:15377"/>
        <dbReference type="ChEBI" id="CHEBI:16044"/>
        <dbReference type="ChEBI" id="CHEBI:29950"/>
        <dbReference type="ChEBI" id="CHEBI:44120"/>
        <dbReference type="ChEBI" id="CHEBI:50058"/>
        <dbReference type="EC" id="1.8.4.11"/>
    </reaction>
</comment>
<evidence type="ECO:0000256" key="1">
    <source>
        <dbReference type="ARBA" id="ARBA00023002"/>
    </source>
</evidence>
<evidence type="ECO:0000256" key="3">
    <source>
        <dbReference type="ARBA" id="ARBA00048782"/>
    </source>
</evidence>
<dbReference type="NCBIfam" id="TIGR00401">
    <property type="entry name" value="msrA"/>
    <property type="match status" value="1"/>
</dbReference>
<dbReference type="HAMAP" id="MF_01401">
    <property type="entry name" value="MsrA"/>
    <property type="match status" value="1"/>
</dbReference>
<evidence type="ECO:0000259" key="5">
    <source>
        <dbReference type="Pfam" id="PF01625"/>
    </source>
</evidence>
<dbReference type="GO" id="GO:0008113">
    <property type="term" value="F:peptide-methionine (S)-S-oxide reductase activity"/>
    <property type="evidence" value="ECO:0007669"/>
    <property type="project" value="UniProtKB-UniRule"/>
</dbReference>
<comment type="caution">
    <text evidence="6">The sequence shown here is derived from an EMBL/GenBank/DDBJ whole genome shotgun (WGS) entry which is preliminary data.</text>
</comment>
<feature type="domain" description="Peptide methionine sulphoxide reductase MsrA" evidence="5">
    <location>
        <begin position="52"/>
        <end position="219"/>
    </location>
</feature>
<dbReference type="Pfam" id="PF01625">
    <property type="entry name" value="PMSR"/>
    <property type="match status" value="1"/>
</dbReference>
<reference evidence="6 7" key="1">
    <citation type="submission" date="2019-02" db="EMBL/GenBank/DDBJ databases">
        <title>Deep-cultivation of Planctomycetes and their phenomic and genomic characterization uncovers novel biology.</title>
        <authorList>
            <person name="Wiegand S."/>
            <person name="Jogler M."/>
            <person name="Boedeker C."/>
            <person name="Pinto D."/>
            <person name="Vollmers J."/>
            <person name="Rivas-Marin E."/>
            <person name="Kohn T."/>
            <person name="Peeters S.H."/>
            <person name="Heuer A."/>
            <person name="Rast P."/>
            <person name="Oberbeckmann S."/>
            <person name="Bunk B."/>
            <person name="Jeske O."/>
            <person name="Meyerdierks A."/>
            <person name="Storesund J.E."/>
            <person name="Kallscheuer N."/>
            <person name="Luecker S."/>
            <person name="Lage O.M."/>
            <person name="Pohl T."/>
            <person name="Merkel B.J."/>
            <person name="Hornburger P."/>
            <person name="Mueller R.-W."/>
            <person name="Bruemmer F."/>
            <person name="Labrenz M."/>
            <person name="Spormann A.M."/>
            <person name="Op Den Camp H."/>
            <person name="Overmann J."/>
            <person name="Amann R."/>
            <person name="Jetten M.S.M."/>
            <person name="Mascher T."/>
            <person name="Medema M.H."/>
            <person name="Devos D.P."/>
            <person name="Kaster A.-K."/>
            <person name="Ovreas L."/>
            <person name="Rohde M."/>
            <person name="Galperin M.Y."/>
            <person name="Jogler C."/>
        </authorList>
    </citation>
    <scope>NUCLEOTIDE SEQUENCE [LARGE SCALE GENOMIC DNA]</scope>
    <source>
        <strain evidence="6 7">V7</strain>
    </source>
</reference>
<dbReference type="EC" id="1.8.4.11" evidence="4"/>
<protein>
    <recommendedName>
        <fullName evidence="4">Peptide methionine sulfoxide reductase MsrA</fullName>
        <shortName evidence="4">Protein-methionine-S-oxide reductase</shortName>
        <ecNumber evidence="4">1.8.4.11</ecNumber>
    </recommendedName>
    <alternativeName>
        <fullName evidence="4">Peptide-methionine (S)-S-oxide reductase</fullName>
        <shortName evidence="4">Peptide Met(O) reductase</shortName>
    </alternativeName>
</protein>
<dbReference type="PANTHER" id="PTHR43774:SF1">
    <property type="entry name" value="PEPTIDE METHIONINE SULFOXIDE REDUCTASE MSRA 2"/>
    <property type="match status" value="1"/>
</dbReference>
<dbReference type="InterPro" id="IPR002569">
    <property type="entry name" value="Met_Sox_Rdtase_MsrA_dom"/>
</dbReference>
<dbReference type="InterPro" id="IPR036509">
    <property type="entry name" value="Met_Sox_Rdtase_MsrA_sf"/>
</dbReference>
<comment type="function">
    <text evidence="4">Has an important function as a repair enzyme for proteins that have been inactivated by oxidation. Catalyzes the reversible oxidation-reduction of methionine sulfoxide in proteins to methionine.</text>
</comment>
<organism evidence="6 7">
    <name type="scientific">Crateriforma conspicua</name>
    <dbReference type="NCBI Taxonomy" id="2527996"/>
    <lineage>
        <taxon>Bacteria</taxon>
        <taxon>Pseudomonadati</taxon>
        <taxon>Planctomycetota</taxon>
        <taxon>Planctomycetia</taxon>
        <taxon>Planctomycetales</taxon>
        <taxon>Planctomycetaceae</taxon>
        <taxon>Crateriforma</taxon>
    </lineage>
</organism>
<keyword evidence="1 4" id="KW-0560">Oxidoreductase</keyword>
<name>A0A5C6FN66_9PLAN</name>
<gene>
    <name evidence="6" type="primary">mrsA</name>
    <name evidence="4" type="synonym">msrA</name>
    <name evidence="6" type="ORF">V7x_52980</name>
</gene>
<dbReference type="Proteomes" id="UP000316476">
    <property type="component" value="Unassembled WGS sequence"/>
</dbReference>
<feature type="active site" evidence="4">
    <location>
        <position position="58"/>
    </location>
</feature>
<dbReference type="AlphaFoldDB" id="A0A5C6FN66"/>
<dbReference type="EMBL" id="SJPZ01000003">
    <property type="protein sequence ID" value="TWU60987.1"/>
    <property type="molecule type" value="Genomic_DNA"/>
</dbReference>
<dbReference type="RefSeq" id="WP_146416334.1">
    <property type="nucleotide sequence ID" value="NZ_SJPZ01000003.1"/>
</dbReference>
<accession>A0A5C6FN66</accession>
<dbReference type="SUPFAM" id="SSF55068">
    <property type="entry name" value="Peptide methionine sulfoxide reductase"/>
    <property type="match status" value="1"/>
</dbReference>
<dbReference type="GO" id="GO:0033744">
    <property type="term" value="F:L-methionine:thioredoxin-disulfide S-oxidoreductase activity"/>
    <property type="evidence" value="ECO:0007669"/>
    <property type="project" value="RHEA"/>
</dbReference>
<dbReference type="Gene3D" id="3.30.1060.10">
    <property type="entry name" value="Peptide methionine sulphoxide reductase MsrA"/>
    <property type="match status" value="1"/>
</dbReference>
<evidence type="ECO:0000313" key="7">
    <source>
        <dbReference type="Proteomes" id="UP000316476"/>
    </source>
</evidence>
<proteinExistence type="inferred from homology"/>
<dbReference type="PANTHER" id="PTHR43774">
    <property type="entry name" value="PEPTIDE METHIONINE SULFOXIDE REDUCTASE"/>
    <property type="match status" value="1"/>
</dbReference>
<evidence type="ECO:0000256" key="4">
    <source>
        <dbReference type="HAMAP-Rule" id="MF_01401"/>
    </source>
</evidence>
<comment type="catalytic activity">
    <reaction evidence="3 4">
        <text>[thioredoxin]-disulfide + L-methionine + H2O = L-methionine (S)-S-oxide + [thioredoxin]-dithiol</text>
        <dbReference type="Rhea" id="RHEA:19993"/>
        <dbReference type="Rhea" id="RHEA-COMP:10698"/>
        <dbReference type="Rhea" id="RHEA-COMP:10700"/>
        <dbReference type="ChEBI" id="CHEBI:15377"/>
        <dbReference type="ChEBI" id="CHEBI:29950"/>
        <dbReference type="ChEBI" id="CHEBI:50058"/>
        <dbReference type="ChEBI" id="CHEBI:57844"/>
        <dbReference type="ChEBI" id="CHEBI:58772"/>
        <dbReference type="EC" id="1.8.4.11"/>
    </reaction>
</comment>
<comment type="similarity">
    <text evidence="4">Belongs to the MsrA Met sulfoxide reductase family.</text>
</comment>
<evidence type="ECO:0000256" key="2">
    <source>
        <dbReference type="ARBA" id="ARBA00047806"/>
    </source>
</evidence>
<evidence type="ECO:0000313" key="6">
    <source>
        <dbReference type="EMBL" id="TWU60987.1"/>
    </source>
</evidence>
<dbReference type="OrthoDB" id="4174719at2"/>
<sequence length="241" mass="27052">MTFAPSNRSIGVALLVLLAAGGCDSYAQSSRSGSARVNQSQIKSDGNFSEVVTLAGGCFWCTEAVYEQFQQSGKVGEVVSGYIGGTKAEANYEAVCSYKRPIPGKPLHAEAVQVHYDPDKISFEEILEVFFKTHDPTSLYQQGADKGPQYRTSIFYHNDEQKAAAKAYIDKLNKEKVYRREVVTLLEDGTGKSETSTFYPAEEYHQDYFRRNPYQGYCQMVVSQKVRKTRNLFEDKLKLDP</sequence>